<gene>
    <name evidence="7" type="ORF">LOD99_2532</name>
</gene>
<dbReference type="GO" id="GO:0003924">
    <property type="term" value="F:GTPase activity"/>
    <property type="evidence" value="ECO:0007669"/>
    <property type="project" value="InterPro"/>
</dbReference>
<dbReference type="Pfam" id="PF00350">
    <property type="entry name" value="Dynamin_N"/>
    <property type="match status" value="1"/>
</dbReference>
<dbReference type="GO" id="GO:0008017">
    <property type="term" value="F:microtubule binding"/>
    <property type="evidence" value="ECO:0007669"/>
    <property type="project" value="TreeGrafter"/>
</dbReference>
<feature type="domain" description="GED" evidence="5">
    <location>
        <begin position="588"/>
        <end position="679"/>
    </location>
</feature>
<dbReference type="PROSITE" id="PS51718">
    <property type="entry name" value="G_DYNAMIN_2"/>
    <property type="match status" value="1"/>
</dbReference>
<dbReference type="InterPro" id="IPR045063">
    <property type="entry name" value="Dynamin_N"/>
</dbReference>
<feature type="domain" description="Dynamin-type G" evidence="6">
    <location>
        <begin position="22"/>
        <end position="298"/>
    </location>
</feature>
<dbReference type="PROSITE" id="PS51388">
    <property type="entry name" value="GED"/>
    <property type="match status" value="1"/>
</dbReference>
<dbReference type="SMART" id="SM00053">
    <property type="entry name" value="DYNc"/>
    <property type="match status" value="1"/>
</dbReference>
<evidence type="ECO:0000259" key="5">
    <source>
        <dbReference type="PROSITE" id="PS51388"/>
    </source>
</evidence>
<dbReference type="GO" id="GO:0048312">
    <property type="term" value="P:intracellular distribution of mitochondria"/>
    <property type="evidence" value="ECO:0007669"/>
    <property type="project" value="TreeGrafter"/>
</dbReference>
<evidence type="ECO:0000256" key="4">
    <source>
        <dbReference type="SAM" id="MobiDB-lite"/>
    </source>
</evidence>
<evidence type="ECO:0000256" key="2">
    <source>
        <dbReference type="ARBA" id="ARBA00023134"/>
    </source>
</evidence>
<dbReference type="CDD" id="cd08771">
    <property type="entry name" value="DLP_1"/>
    <property type="match status" value="1"/>
</dbReference>
<name>A0AAV7K1W9_9METZ</name>
<dbReference type="GO" id="GO:0000266">
    <property type="term" value="P:mitochondrial fission"/>
    <property type="evidence" value="ECO:0007669"/>
    <property type="project" value="TreeGrafter"/>
</dbReference>
<reference evidence="7 8" key="1">
    <citation type="journal article" date="2023" name="BMC Biol.">
        <title>The compact genome of the sponge Oopsacas minuta (Hexactinellida) is lacking key metazoan core genes.</title>
        <authorList>
            <person name="Santini S."/>
            <person name="Schenkelaars Q."/>
            <person name="Jourda C."/>
            <person name="Duchesne M."/>
            <person name="Belahbib H."/>
            <person name="Rocher C."/>
            <person name="Selva M."/>
            <person name="Riesgo A."/>
            <person name="Vervoort M."/>
            <person name="Leys S.P."/>
            <person name="Kodjabachian L."/>
            <person name="Le Bivic A."/>
            <person name="Borchiellini C."/>
            <person name="Claverie J.M."/>
            <person name="Renard E."/>
        </authorList>
    </citation>
    <scope>NUCLEOTIDE SEQUENCE [LARGE SCALE GENOMIC DNA]</scope>
    <source>
        <strain evidence="7">SPO-2</strain>
    </source>
</reference>
<comment type="caution">
    <text evidence="7">The sequence shown here is derived from an EMBL/GenBank/DDBJ whole genome shotgun (WGS) entry which is preliminary data.</text>
</comment>
<dbReference type="InterPro" id="IPR030381">
    <property type="entry name" value="G_DYNAMIN_dom"/>
</dbReference>
<dbReference type="Pfam" id="PF02212">
    <property type="entry name" value="GED"/>
    <property type="match status" value="1"/>
</dbReference>
<dbReference type="Gene3D" id="1.20.120.1240">
    <property type="entry name" value="Dynamin, middle domain"/>
    <property type="match status" value="1"/>
</dbReference>
<evidence type="ECO:0000313" key="7">
    <source>
        <dbReference type="EMBL" id="KAI6655244.1"/>
    </source>
</evidence>
<evidence type="ECO:0000256" key="3">
    <source>
        <dbReference type="RuleBase" id="RU003932"/>
    </source>
</evidence>
<evidence type="ECO:0000313" key="8">
    <source>
        <dbReference type="Proteomes" id="UP001165289"/>
    </source>
</evidence>
<comment type="similarity">
    <text evidence="3">Belongs to the TRAFAC class dynamin-like GTPase superfamily. Dynamin/Fzo/YdjA family.</text>
</comment>
<dbReference type="GO" id="GO:0005525">
    <property type="term" value="F:GTP binding"/>
    <property type="evidence" value="ECO:0007669"/>
    <property type="project" value="UniProtKB-KW"/>
</dbReference>
<dbReference type="PRINTS" id="PR00195">
    <property type="entry name" value="DYNAMIN"/>
</dbReference>
<dbReference type="SUPFAM" id="SSF52540">
    <property type="entry name" value="P-loop containing nucleoside triphosphate hydrolases"/>
    <property type="match status" value="1"/>
</dbReference>
<dbReference type="PROSITE" id="PS00410">
    <property type="entry name" value="G_DYNAMIN_1"/>
    <property type="match status" value="1"/>
</dbReference>
<keyword evidence="1 3" id="KW-0547">Nucleotide-binding</keyword>
<keyword evidence="2 3" id="KW-0342">GTP-binding</keyword>
<dbReference type="AlphaFoldDB" id="A0AAV7K1W9"/>
<dbReference type="InterPro" id="IPR027417">
    <property type="entry name" value="P-loop_NTPase"/>
</dbReference>
<keyword evidence="8" id="KW-1185">Reference proteome</keyword>
<dbReference type="GO" id="GO:0005874">
    <property type="term" value="C:microtubule"/>
    <property type="evidence" value="ECO:0007669"/>
    <property type="project" value="TreeGrafter"/>
</dbReference>
<evidence type="ECO:0000259" key="6">
    <source>
        <dbReference type="PROSITE" id="PS51718"/>
    </source>
</evidence>
<dbReference type="GO" id="GO:0005739">
    <property type="term" value="C:mitochondrion"/>
    <property type="evidence" value="ECO:0007669"/>
    <property type="project" value="TreeGrafter"/>
</dbReference>
<dbReference type="InterPro" id="IPR001401">
    <property type="entry name" value="Dynamin_GTPase"/>
</dbReference>
<evidence type="ECO:0000256" key="1">
    <source>
        <dbReference type="ARBA" id="ARBA00022741"/>
    </source>
</evidence>
<protein>
    <submittedName>
        <fullName evidence="7">Dynamin-1-like protein isoform X2</fullName>
    </submittedName>
</protein>
<organism evidence="7 8">
    <name type="scientific">Oopsacas minuta</name>
    <dbReference type="NCBI Taxonomy" id="111878"/>
    <lineage>
        <taxon>Eukaryota</taxon>
        <taxon>Metazoa</taxon>
        <taxon>Porifera</taxon>
        <taxon>Hexactinellida</taxon>
        <taxon>Hexasterophora</taxon>
        <taxon>Lyssacinosida</taxon>
        <taxon>Leucopsacidae</taxon>
        <taxon>Oopsacas</taxon>
    </lineage>
</organism>
<dbReference type="GO" id="GO:0016020">
    <property type="term" value="C:membrane"/>
    <property type="evidence" value="ECO:0007669"/>
    <property type="project" value="TreeGrafter"/>
</dbReference>
<dbReference type="InterPro" id="IPR000375">
    <property type="entry name" value="Dynamin_stalk"/>
</dbReference>
<dbReference type="Proteomes" id="UP001165289">
    <property type="component" value="Unassembled WGS sequence"/>
</dbReference>
<feature type="region of interest" description="Disordered" evidence="4">
    <location>
        <begin position="519"/>
        <end position="538"/>
    </location>
</feature>
<dbReference type="PANTHER" id="PTHR11566">
    <property type="entry name" value="DYNAMIN"/>
    <property type="match status" value="1"/>
</dbReference>
<dbReference type="Gene3D" id="3.40.50.300">
    <property type="entry name" value="P-loop containing nucleotide triphosphate hydrolases"/>
    <property type="match status" value="1"/>
</dbReference>
<dbReference type="PANTHER" id="PTHR11566:SF21">
    <property type="entry name" value="DYNAMIN RELATED PROTEIN 1, ISOFORM A"/>
    <property type="match status" value="1"/>
</dbReference>
<dbReference type="InterPro" id="IPR022812">
    <property type="entry name" value="Dynamin"/>
</dbReference>
<dbReference type="SMART" id="SM00302">
    <property type="entry name" value="GED"/>
    <property type="match status" value="1"/>
</dbReference>
<dbReference type="InterPro" id="IPR003130">
    <property type="entry name" value="GED"/>
</dbReference>
<dbReference type="GO" id="GO:0006897">
    <property type="term" value="P:endocytosis"/>
    <property type="evidence" value="ECO:0007669"/>
    <property type="project" value="TreeGrafter"/>
</dbReference>
<dbReference type="InterPro" id="IPR020850">
    <property type="entry name" value="GED_dom"/>
</dbReference>
<proteinExistence type="inferred from homology"/>
<dbReference type="EMBL" id="JAKMXF010000210">
    <property type="protein sequence ID" value="KAI6655244.1"/>
    <property type="molecule type" value="Genomic_DNA"/>
</dbReference>
<dbReference type="InterPro" id="IPR019762">
    <property type="entry name" value="Dynamin_GTPase_CS"/>
</dbReference>
<dbReference type="GO" id="GO:0016559">
    <property type="term" value="P:peroxisome fission"/>
    <property type="evidence" value="ECO:0007669"/>
    <property type="project" value="TreeGrafter"/>
</dbReference>
<dbReference type="Pfam" id="PF01031">
    <property type="entry name" value="Dynamin_M"/>
    <property type="match status" value="1"/>
</dbReference>
<accession>A0AAV7K1W9</accession>
<sequence length="689" mass="77541">MENLIPVINKLQDIFNTVGFEAIHLPQIVVVGTQSSGKSSVLENIVGKSFLPRGTGIVTRRPLILQLIHSENIEANEESGENPWGYGVFLHRGEHKYYNFDDICLEIQQDTDKVSGGNKGISAEAITLRIYSPHVLNLTLCDLPGITRVPVGDQPEDIESQTKEIVYNYITNPNSIILVVHAANTDLAVCEALKIAQQVDPEGLRTLMVCTKIDLMDAGTDAVELLTGKIIPVKMGIVGAVNRSQQDIISKKLIETALKDEAEFFRRKYPGLAAKNGSIYLANLLSHMLMNHIRKCLPELKSRVTHLTFTYQNQIAEFGYELTEKGPLLLNIIHRFSSSYAEAIEGRAKNIDVSKLYGGARICFIFHETFADKINDIKPLTTIGSYEIITAMRNSAGTRSSLFVPEVAFDLLVKQQIEKLKEPSLKCVQLIFEEMQKILLNCIKGIPELERFYLLEEKILDIVYEVLRDRLPVTNEMVENLIKIELAYINTSHPDFETLKSIQDPRNIALYNPQPAVTQLPNEPKQFPPPAQTQGSSSSGLFGYFGKAGGEDMEPPQDTIEHEATASSLSQKTENVSLSITEKNTRDCAIIQQLIDSYFNIVRKNILDSIPKTVMHFLVNFVKDNIQNQLVVHLYKPSVYESLLKEAEYVTDRREEVSSMLDALRKASQTINQLRDPDFQHRKNFNFMS</sequence>